<dbReference type="InterPro" id="IPR000683">
    <property type="entry name" value="Gfo/Idh/MocA-like_OxRdtase_N"/>
</dbReference>
<dbReference type="SUPFAM" id="SSF55347">
    <property type="entry name" value="Glyceraldehyde-3-phosphate dehydrogenase-like, C-terminal domain"/>
    <property type="match status" value="1"/>
</dbReference>
<sequence>MDKLRLGTIGTSGITEQFIEAAVKSEKYTLEAVYSRTQDKADDFRKAHKAKKAYSDFEAFLSDPDVDVIYIASPNSLHFGQAKAVLMHNKHAIVEKPVVTSVEQWEELTALSRQQKKLVVEAARHIFEPNFLKVTELIKNKADIYGASLTYSKYSSRYDQVLNGEEPAIFSPKFAGGAANDLGIYVIYAALKWFGQPKSVEAFSQPIRTGVDGKGTAILRYDGFDVTLNYGKINTSMQQSEVYTADDTLVLDAITGLASAEVVDARTRETSSIQLDEPSENPLMWEALAFAEVMSDYDSESSRNRVNDWWTLTRQVHAVLDEIRN</sequence>
<gene>
    <name evidence="3" type="ORF">SAMN04488098_103518</name>
</gene>
<dbReference type="GO" id="GO:0000166">
    <property type="term" value="F:nucleotide binding"/>
    <property type="evidence" value="ECO:0007669"/>
    <property type="project" value="InterPro"/>
</dbReference>
<dbReference type="Pfam" id="PF22725">
    <property type="entry name" value="GFO_IDH_MocA_C3"/>
    <property type="match status" value="1"/>
</dbReference>
<protein>
    <submittedName>
        <fullName evidence="3">Predicted dehydrogenase</fullName>
    </submittedName>
</protein>
<name>A0A1G9CI49_9LACT</name>
<organism evidence="3 4">
    <name type="scientific">Alkalibacterium thalassium</name>
    <dbReference type="NCBI Taxonomy" id="426701"/>
    <lineage>
        <taxon>Bacteria</taxon>
        <taxon>Bacillati</taxon>
        <taxon>Bacillota</taxon>
        <taxon>Bacilli</taxon>
        <taxon>Lactobacillales</taxon>
        <taxon>Carnobacteriaceae</taxon>
        <taxon>Alkalibacterium</taxon>
    </lineage>
</organism>
<dbReference type="Gene3D" id="3.30.360.10">
    <property type="entry name" value="Dihydrodipicolinate Reductase, domain 2"/>
    <property type="match status" value="1"/>
</dbReference>
<dbReference type="Proteomes" id="UP000199433">
    <property type="component" value="Unassembled WGS sequence"/>
</dbReference>
<dbReference type="EMBL" id="FNFK01000035">
    <property type="protein sequence ID" value="SDK51320.1"/>
    <property type="molecule type" value="Genomic_DNA"/>
</dbReference>
<proteinExistence type="predicted"/>
<evidence type="ECO:0000313" key="4">
    <source>
        <dbReference type="Proteomes" id="UP000199433"/>
    </source>
</evidence>
<accession>A0A1G9CI49</accession>
<dbReference type="InterPro" id="IPR055170">
    <property type="entry name" value="GFO_IDH_MocA-like_dom"/>
</dbReference>
<dbReference type="InterPro" id="IPR036291">
    <property type="entry name" value="NAD(P)-bd_dom_sf"/>
</dbReference>
<feature type="domain" description="Gfo/Idh/MocA-like oxidoreductase N-terminal" evidence="1">
    <location>
        <begin position="5"/>
        <end position="120"/>
    </location>
</feature>
<evidence type="ECO:0000259" key="1">
    <source>
        <dbReference type="Pfam" id="PF01408"/>
    </source>
</evidence>
<dbReference type="OrthoDB" id="9815825at2"/>
<dbReference type="Gene3D" id="3.40.50.720">
    <property type="entry name" value="NAD(P)-binding Rossmann-like Domain"/>
    <property type="match status" value="1"/>
</dbReference>
<dbReference type="SUPFAM" id="SSF51735">
    <property type="entry name" value="NAD(P)-binding Rossmann-fold domains"/>
    <property type="match status" value="1"/>
</dbReference>
<dbReference type="RefSeq" id="WP_091267701.1">
    <property type="nucleotide sequence ID" value="NZ_FNFK01000035.1"/>
</dbReference>
<keyword evidence="4" id="KW-1185">Reference proteome</keyword>
<evidence type="ECO:0000313" key="3">
    <source>
        <dbReference type="EMBL" id="SDK51320.1"/>
    </source>
</evidence>
<dbReference type="PANTHER" id="PTHR43054">
    <property type="match status" value="1"/>
</dbReference>
<dbReference type="AlphaFoldDB" id="A0A1G9CI49"/>
<evidence type="ECO:0000259" key="2">
    <source>
        <dbReference type="Pfam" id="PF22725"/>
    </source>
</evidence>
<dbReference type="STRING" id="426701.SAMN04488098_103518"/>
<dbReference type="Pfam" id="PF01408">
    <property type="entry name" value="GFO_IDH_MocA"/>
    <property type="match status" value="1"/>
</dbReference>
<feature type="domain" description="GFO/IDH/MocA-like oxidoreductase" evidence="2">
    <location>
        <begin position="157"/>
        <end position="241"/>
    </location>
</feature>
<reference evidence="4" key="1">
    <citation type="submission" date="2016-10" db="EMBL/GenBank/DDBJ databases">
        <authorList>
            <person name="Varghese N."/>
            <person name="Submissions S."/>
        </authorList>
    </citation>
    <scope>NUCLEOTIDE SEQUENCE [LARGE SCALE GENOMIC DNA]</scope>
    <source>
        <strain evidence="4">DSM 19181</strain>
    </source>
</reference>
<dbReference type="PANTHER" id="PTHR43054:SF1">
    <property type="entry name" value="SCYLLO-INOSITOL 2-DEHYDROGENASE (NADP(+)) IOLU"/>
    <property type="match status" value="1"/>
</dbReference>